<protein>
    <recommendedName>
        <fullName evidence="1">site-specific DNA-methyltransferase (adenine-specific)</fullName>
        <ecNumber evidence="1">2.1.1.72</ecNumber>
    </recommendedName>
</protein>
<evidence type="ECO:0000256" key="1">
    <source>
        <dbReference type="ARBA" id="ARBA00011900"/>
    </source>
</evidence>
<keyword evidence="3" id="KW-0808">Transferase</keyword>
<dbReference type="SUPFAM" id="SSF53335">
    <property type="entry name" value="S-adenosyl-L-methionine-dependent methyltransferases"/>
    <property type="match status" value="1"/>
</dbReference>
<dbReference type="PANTHER" id="PTHR33841">
    <property type="entry name" value="DNA METHYLTRANSFERASE YEEA-RELATED"/>
    <property type="match status" value="1"/>
</dbReference>
<comment type="caution">
    <text evidence="8">The sequence shown here is derived from an EMBL/GenBank/DDBJ whole genome shotgun (WGS) entry which is preliminary data.</text>
</comment>
<keyword evidence="9" id="KW-1185">Reference proteome</keyword>
<dbReference type="InterPro" id="IPR029063">
    <property type="entry name" value="SAM-dependent_MTases_sf"/>
</dbReference>
<evidence type="ECO:0000259" key="7">
    <source>
        <dbReference type="Pfam" id="PF18135"/>
    </source>
</evidence>
<dbReference type="InterPro" id="IPR011639">
    <property type="entry name" value="MethylTrfase_TaqI-like_dom"/>
</dbReference>
<dbReference type="Pfam" id="PF18135">
    <property type="entry name" value="Type_ISP_C"/>
    <property type="match status" value="1"/>
</dbReference>
<evidence type="ECO:0000313" key="9">
    <source>
        <dbReference type="Proteomes" id="UP000631421"/>
    </source>
</evidence>
<dbReference type="Pfam" id="PF07669">
    <property type="entry name" value="Eco57I"/>
    <property type="match status" value="1"/>
</dbReference>
<dbReference type="PROSITE" id="PS00092">
    <property type="entry name" value="N6_MTASE"/>
    <property type="match status" value="1"/>
</dbReference>
<gene>
    <name evidence="8" type="ORF">H6F44_13855</name>
</gene>
<feature type="domain" description="Type II methyltransferase M.TaqI-like" evidence="6">
    <location>
        <begin position="13"/>
        <end position="121"/>
    </location>
</feature>
<dbReference type="EC" id="2.1.1.72" evidence="1"/>
<dbReference type="GO" id="GO:0009007">
    <property type="term" value="F:site-specific DNA-methyltransferase (adenine-specific) activity"/>
    <property type="evidence" value="ECO:0007669"/>
    <property type="project" value="UniProtKB-EC"/>
</dbReference>
<organism evidence="8 9">
    <name type="scientific">Pseudanabaena cinerea FACHB-1277</name>
    <dbReference type="NCBI Taxonomy" id="2949581"/>
    <lineage>
        <taxon>Bacteria</taxon>
        <taxon>Bacillati</taxon>
        <taxon>Cyanobacteriota</taxon>
        <taxon>Cyanophyceae</taxon>
        <taxon>Pseudanabaenales</taxon>
        <taxon>Pseudanabaenaceae</taxon>
        <taxon>Pseudanabaena</taxon>
        <taxon>Pseudanabaena cinerea</taxon>
    </lineage>
</organism>
<keyword evidence="4" id="KW-0949">S-adenosyl-L-methionine</keyword>
<dbReference type="GO" id="GO:0003676">
    <property type="term" value="F:nucleic acid binding"/>
    <property type="evidence" value="ECO:0007669"/>
    <property type="project" value="InterPro"/>
</dbReference>
<dbReference type="PANTHER" id="PTHR33841:SF1">
    <property type="entry name" value="DNA METHYLTRANSFERASE A"/>
    <property type="match status" value="1"/>
</dbReference>
<evidence type="ECO:0000256" key="5">
    <source>
        <dbReference type="ARBA" id="ARBA00047942"/>
    </source>
</evidence>
<dbReference type="InterPro" id="IPR002052">
    <property type="entry name" value="DNA_methylase_N6_adenine_CS"/>
</dbReference>
<dbReference type="Proteomes" id="UP000631421">
    <property type="component" value="Unassembled WGS sequence"/>
</dbReference>
<evidence type="ECO:0000256" key="2">
    <source>
        <dbReference type="ARBA" id="ARBA00022603"/>
    </source>
</evidence>
<accession>A0A926UTT1</accession>
<evidence type="ECO:0000259" key="6">
    <source>
        <dbReference type="Pfam" id="PF07669"/>
    </source>
</evidence>
<reference evidence="8 9" key="1">
    <citation type="journal article" date="2015" name="ISME J.">
        <title>Draft Genome Sequence of Streptomyces incarnatus NRRL8089, which Produces the Nucleoside Antibiotic Sinefungin.</title>
        <authorList>
            <person name="Oshima K."/>
            <person name="Hattori M."/>
            <person name="Shimizu H."/>
            <person name="Fukuda K."/>
            <person name="Nemoto M."/>
            <person name="Inagaki K."/>
            <person name="Tamura T."/>
        </authorList>
    </citation>
    <scope>NUCLEOTIDE SEQUENCE [LARGE SCALE GENOMIC DNA]</scope>
    <source>
        <strain evidence="8 9">FACHB-1277</strain>
    </source>
</reference>
<dbReference type="EMBL" id="JACJPY010000045">
    <property type="protein sequence ID" value="MBD2151196.1"/>
    <property type="molecule type" value="Genomic_DNA"/>
</dbReference>
<evidence type="ECO:0000256" key="4">
    <source>
        <dbReference type="ARBA" id="ARBA00022691"/>
    </source>
</evidence>
<evidence type="ECO:0000313" key="8">
    <source>
        <dbReference type="EMBL" id="MBD2151196.1"/>
    </source>
</evidence>
<dbReference type="InterPro" id="IPR041635">
    <property type="entry name" value="Type_ISP_LLaBIII_C"/>
</dbReference>
<sequence length="632" mass="73190">MFESQGTLNEVMFPENNQRVVRQRNNDIRVIIGNPPYSAGQTSQNDGNQNLEYTELDKTIRNTYAKNSSASSVRNLYDSYIRAIRWASDRIKNKGIVCFVTNGSFIDSNNMDGLRKCLTDEFTSVYCFNLRGNQRTSGETSRQEGGKIFGSGSRAAIAITLLIKNPEKTGEHQLFYHDIGDYLSREEKLDKIKNFGSFTSINWDSLLPNDSQDWINQRDPEFDEFISLGDKKDKSNKTIFDEYSLGIATARDIWTYNFSRHSLIENMTEMIHFYNSQVEDFKIYSQGKTFSNVEARQKQVEVFINTDPKSISWSRGLKNDLGRLVNYEFNNDSVVKGMYRPYCKQWSYFNKHFNDMVYQIPKIFPNENLRNLVISVTGIGASKGFSALITDAIPNLHLHDTGQCFPLYTYEKPEPTDQTSLFLTETGYTKKENIPDTILSDFQTTYQDQTITKEDIFYYVYGILHSPEYKQRFAADLKKMLPRIPYAADFHSFSTAGRNLAQWHLNYENIEPYPLEEFKSELYLEDKDYRVSKMKFGVKNKAIDKTTIIYNSKITLSGIPLQAYEYIVNGKPALEWIMERYQLTRDKDSGITNNPNDWSDDPHYIIDLVKRIVRVSIESVKIVNSLPPLNER</sequence>
<keyword evidence="2" id="KW-0489">Methyltransferase</keyword>
<evidence type="ECO:0000256" key="3">
    <source>
        <dbReference type="ARBA" id="ARBA00022679"/>
    </source>
</evidence>
<dbReference type="InterPro" id="IPR050953">
    <property type="entry name" value="N4_N6_ade-DNA_methylase"/>
</dbReference>
<feature type="domain" description="Type ISP restriction-modification enzyme LLaBIII C-terminal specificity" evidence="7">
    <location>
        <begin position="239"/>
        <end position="608"/>
    </location>
</feature>
<dbReference type="AlphaFoldDB" id="A0A926UTT1"/>
<dbReference type="GO" id="GO:0032259">
    <property type="term" value="P:methylation"/>
    <property type="evidence" value="ECO:0007669"/>
    <property type="project" value="UniProtKB-KW"/>
</dbReference>
<comment type="catalytic activity">
    <reaction evidence="5">
        <text>a 2'-deoxyadenosine in DNA + S-adenosyl-L-methionine = an N(6)-methyl-2'-deoxyadenosine in DNA + S-adenosyl-L-homocysteine + H(+)</text>
        <dbReference type="Rhea" id="RHEA:15197"/>
        <dbReference type="Rhea" id="RHEA-COMP:12418"/>
        <dbReference type="Rhea" id="RHEA-COMP:12419"/>
        <dbReference type="ChEBI" id="CHEBI:15378"/>
        <dbReference type="ChEBI" id="CHEBI:57856"/>
        <dbReference type="ChEBI" id="CHEBI:59789"/>
        <dbReference type="ChEBI" id="CHEBI:90615"/>
        <dbReference type="ChEBI" id="CHEBI:90616"/>
        <dbReference type="EC" id="2.1.1.72"/>
    </reaction>
</comment>
<dbReference type="Gene3D" id="3.40.50.150">
    <property type="entry name" value="Vaccinia Virus protein VP39"/>
    <property type="match status" value="1"/>
</dbReference>
<proteinExistence type="predicted"/>
<name>A0A926UTT1_9CYAN</name>
<dbReference type="GO" id="GO:0006304">
    <property type="term" value="P:DNA modification"/>
    <property type="evidence" value="ECO:0007669"/>
    <property type="project" value="InterPro"/>
</dbReference>